<protein>
    <submittedName>
        <fullName evidence="1">DUF4259 domain-containing protein</fullName>
    </submittedName>
</protein>
<dbReference type="RefSeq" id="WP_087513858.1">
    <property type="nucleotide sequence ID" value="NZ_CP032134.1"/>
</dbReference>
<proteinExistence type="predicted"/>
<dbReference type="AlphaFoldDB" id="A0A3B7LZS9"/>
<dbReference type="Pfam" id="PF14078">
    <property type="entry name" value="DUF4259"/>
    <property type="match status" value="1"/>
</dbReference>
<name>A0A3B7LZS9_9GAMM</name>
<reference evidence="2" key="1">
    <citation type="submission" date="2018-09" db="EMBL/GenBank/DDBJ databases">
        <title>The complete genome of Acinetobacter sp. strain WCHAc010005.</title>
        <authorList>
            <person name="Hu Y."/>
            <person name="Long H."/>
            <person name="Feng Y."/>
            <person name="Zong Z."/>
        </authorList>
    </citation>
    <scope>NUCLEOTIDE SEQUENCE [LARGE SCALE GENOMIC DNA]</scope>
    <source>
        <strain evidence="2">WCHAc010005</strain>
    </source>
</reference>
<dbReference type="EMBL" id="CP032134">
    <property type="protein sequence ID" value="AXY57067.1"/>
    <property type="molecule type" value="Genomic_DNA"/>
</dbReference>
<evidence type="ECO:0000313" key="2">
    <source>
        <dbReference type="Proteomes" id="UP000263753"/>
    </source>
</evidence>
<sequence>MGAWSHEPFGNDTACDWAAELEESTGFVVIEQALDQVIADKNEDFIDADDGSIAHAAAEVLAQITGQGTQDLDFLDGVSQWVDQLDARPSTALIQKAIIVIDILTQENSELDELWQDSDDYDAWAQNLNELKEILKNAS</sequence>
<organism evidence="1 2">
    <name type="scientific">Acinetobacter chinensis</name>
    <dbReference type="NCBI Taxonomy" id="2004650"/>
    <lineage>
        <taxon>Bacteria</taxon>
        <taxon>Pseudomonadati</taxon>
        <taxon>Pseudomonadota</taxon>
        <taxon>Gammaproteobacteria</taxon>
        <taxon>Moraxellales</taxon>
        <taxon>Moraxellaceae</taxon>
        <taxon>Acinetobacter</taxon>
    </lineage>
</organism>
<dbReference type="Proteomes" id="UP000263753">
    <property type="component" value="Chromosome"/>
</dbReference>
<dbReference type="InterPro" id="IPR025355">
    <property type="entry name" value="DUF4259"/>
</dbReference>
<accession>A0A3B7LZS9</accession>
<evidence type="ECO:0000313" key="1">
    <source>
        <dbReference type="EMBL" id="AXY57067.1"/>
    </source>
</evidence>
<dbReference type="KEGG" id="achi:CDG60_11120"/>
<gene>
    <name evidence="1" type="ORF">CDG60_11120</name>
</gene>